<evidence type="ECO:0000313" key="8">
    <source>
        <dbReference type="Proteomes" id="UP001341281"/>
    </source>
</evidence>
<dbReference type="InterPro" id="IPR007527">
    <property type="entry name" value="Znf_SWIM"/>
</dbReference>
<feature type="non-terminal residue" evidence="7">
    <location>
        <position position="510"/>
    </location>
</feature>
<keyword evidence="2 4" id="KW-0863">Zinc-finger</keyword>
<dbReference type="PROSITE" id="PS50966">
    <property type="entry name" value="ZF_SWIM"/>
    <property type="match status" value="1"/>
</dbReference>
<protein>
    <recommendedName>
        <fullName evidence="6">SWIM-type domain-containing protein</fullName>
    </recommendedName>
</protein>
<evidence type="ECO:0000256" key="1">
    <source>
        <dbReference type="ARBA" id="ARBA00022723"/>
    </source>
</evidence>
<feature type="region of interest" description="Disordered" evidence="5">
    <location>
        <begin position="486"/>
        <end position="510"/>
    </location>
</feature>
<dbReference type="AlphaFoldDB" id="A0AAQ3U9A4"/>
<dbReference type="Pfam" id="PF04434">
    <property type="entry name" value="SWIM"/>
    <property type="match status" value="1"/>
</dbReference>
<sequence length="510" mass="58188">VQIKNKDHKCPSSSRLLGSTASQAWVAERAIPLLKRNPNIGTKEIQEELEAKKRAADKLFGQWDDTFDWLYRFKAEVDLRSPGSVIEIDTVIEDGEVRFSKFFCAFKASIDGFLNGCRPYISIIDSTALNGHMSVALALDGHNCMFPLAFGFFDCETKENWTWFMDQYGKGIGPVPKLAICTDACKGLELAVRKIFPRAEQRECFRHLMENMKKKFTRDVYGKNMWLAAKAYTRGKHDYFMKKVLEATSGVQTWLETNHNLIWARSKFSTDIKVDYINNNLAEAWNGWIKELKDLPIHCMVDAIREKEVILFEKRRRVSMALHGTILPAVIHQLNAASRGLGHLKVTKGNSDQAEVTEIYKDEKVRRHVVYLKEKECTCRELQVTGKPCPHALAVIIACRGHDMEMYVDMAYSVEKFRAAYAGVIPNITDRNQWPVVDKGFKLLPPHAKPRGLGRQRKNRIPSFLERSGKATRQVKCPGCGELGHRRGSWRCPLTGPKKRKRSKKSKAKP</sequence>
<gene>
    <name evidence="7" type="ORF">U9M48_034566</name>
</gene>
<evidence type="ECO:0000256" key="5">
    <source>
        <dbReference type="SAM" id="MobiDB-lite"/>
    </source>
</evidence>
<proteinExistence type="predicted"/>
<keyword evidence="1" id="KW-0479">Metal-binding</keyword>
<evidence type="ECO:0000256" key="3">
    <source>
        <dbReference type="ARBA" id="ARBA00022833"/>
    </source>
</evidence>
<keyword evidence="3" id="KW-0862">Zinc</keyword>
<dbReference type="GO" id="GO:0008270">
    <property type="term" value="F:zinc ion binding"/>
    <property type="evidence" value="ECO:0007669"/>
    <property type="project" value="UniProtKB-KW"/>
</dbReference>
<feature type="compositionally biased region" description="Basic residues" evidence="5">
    <location>
        <begin position="497"/>
        <end position="510"/>
    </location>
</feature>
<dbReference type="PANTHER" id="PTHR31973:SF195">
    <property type="entry name" value="MUDR FAMILY TRANSPOSASE"/>
    <property type="match status" value="1"/>
</dbReference>
<feature type="domain" description="SWIM-type" evidence="6">
    <location>
        <begin position="368"/>
        <end position="400"/>
    </location>
</feature>
<organism evidence="7 8">
    <name type="scientific">Paspalum notatum var. saurae</name>
    <dbReference type="NCBI Taxonomy" id="547442"/>
    <lineage>
        <taxon>Eukaryota</taxon>
        <taxon>Viridiplantae</taxon>
        <taxon>Streptophyta</taxon>
        <taxon>Embryophyta</taxon>
        <taxon>Tracheophyta</taxon>
        <taxon>Spermatophyta</taxon>
        <taxon>Magnoliopsida</taxon>
        <taxon>Liliopsida</taxon>
        <taxon>Poales</taxon>
        <taxon>Poaceae</taxon>
        <taxon>PACMAD clade</taxon>
        <taxon>Panicoideae</taxon>
        <taxon>Andropogonodae</taxon>
        <taxon>Paspaleae</taxon>
        <taxon>Paspalinae</taxon>
        <taxon>Paspalum</taxon>
    </lineage>
</organism>
<dbReference type="Proteomes" id="UP001341281">
    <property type="component" value="Chromosome 08"/>
</dbReference>
<dbReference type="InterPro" id="IPR018289">
    <property type="entry name" value="MULE_transposase_dom"/>
</dbReference>
<accession>A0AAQ3U9A4</accession>
<dbReference type="Pfam" id="PF10551">
    <property type="entry name" value="MULE"/>
    <property type="match status" value="1"/>
</dbReference>
<dbReference type="SMART" id="SM00575">
    <property type="entry name" value="ZnF_PMZ"/>
    <property type="match status" value="1"/>
</dbReference>
<feature type="non-terminal residue" evidence="7">
    <location>
        <position position="1"/>
    </location>
</feature>
<name>A0AAQ3U9A4_PASNO</name>
<reference evidence="7 8" key="1">
    <citation type="submission" date="2024-02" db="EMBL/GenBank/DDBJ databases">
        <title>High-quality chromosome-scale genome assembly of Pensacola bahiagrass (Paspalum notatum Flugge var. saurae).</title>
        <authorList>
            <person name="Vega J.M."/>
            <person name="Podio M."/>
            <person name="Orjuela J."/>
            <person name="Siena L.A."/>
            <person name="Pessino S.C."/>
            <person name="Combes M.C."/>
            <person name="Mariac C."/>
            <person name="Albertini E."/>
            <person name="Pupilli F."/>
            <person name="Ortiz J.P.A."/>
            <person name="Leblanc O."/>
        </authorList>
    </citation>
    <scope>NUCLEOTIDE SEQUENCE [LARGE SCALE GENOMIC DNA]</scope>
    <source>
        <strain evidence="7">R1</strain>
        <tissue evidence="7">Leaf</tissue>
    </source>
</reference>
<evidence type="ECO:0000259" key="6">
    <source>
        <dbReference type="PROSITE" id="PS50966"/>
    </source>
</evidence>
<evidence type="ECO:0000256" key="4">
    <source>
        <dbReference type="PROSITE-ProRule" id="PRU00325"/>
    </source>
</evidence>
<keyword evidence="8" id="KW-1185">Reference proteome</keyword>
<dbReference type="InterPro" id="IPR006564">
    <property type="entry name" value="Znf_PMZ"/>
</dbReference>
<evidence type="ECO:0000256" key="2">
    <source>
        <dbReference type="ARBA" id="ARBA00022771"/>
    </source>
</evidence>
<dbReference type="EMBL" id="CP144752">
    <property type="protein sequence ID" value="WVZ88004.1"/>
    <property type="molecule type" value="Genomic_DNA"/>
</dbReference>
<evidence type="ECO:0000313" key="7">
    <source>
        <dbReference type="EMBL" id="WVZ88004.1"/>
    </source>
</evidence>
<dbReference type="PANTHER" id="PTHR31973">
    <property type="entry name" value="POLYPROTEIN, PUTATIVE-RELATED"/>
    <property type="match status" value="1"/>
</dbReference>